<dbReference type="InterPro" id="IPR025252">
    <property type="entry name" value="DUF4200"/>
</dbReference>
<dbReference type="KEGG" id="pbi:103064003"/>
<dbReference type="PANTHER" id="PTHR21683">
    <property type="entry name" value="COILED-COIL DOMAIN-CONTAINING PROTEIN 42 LIKE-2-LIKE-RELATED"/>
    <property type="match status" value="1"/>
</dbReference>
<keyword evidence="1 2" id="KW-0175">Coiled coil</keyword>
<feature type="coiled-coil region" evidence="2">
    <location>
        <begin position="186"/>
        <end position="234"/>
    </location>
</feature>
<evidence type="ECO:0000256" key="1">
    <source>
        <dbReference type="ARBA" id="ARBA00023054"/>
    </source>
</evidence>
<dbReference type="GO" id="GO:0005856">
    <property type="term" value="C:cytoskeleton"/>
    <property type="evidence" value="ECO:0007669"/>
    <property type="project" value="UniProtKB-ARBA"/>
</dbReference>
<keyword evidence="4" id="KW-1185">Reference proteome</keyword>
<dbReference type="Proteomes" id="UP000695026">
    <property type="component" value="Unplaced"/>
</dbReference>
<sequence length="373" mass="42716">MASDLEERVRAAVRNKLLLMKIPEKENDFLPSACCLLEKQRELAEVEKTFLATKEEFQQKMENFQQRRQELERKEGQLKQAILKFDKFLKENDAKRGRAMRRANQEKQQMAQKEVEAERLRQEITRLLTVKKKLERRLAAHKPFPEYLQKVLEKVEQFQEIPELIGRFQTLVATQTSLAQREQAAREAVEEERACLQQYMEESNNQLLQQNNLVAELQGQLEQVQAKVFELESNWICIQNTAADKTLELGQIKLAALNLFQMVAKHRKLPAHVPQDDTEAQLDAVQLCIEDLTAILADFRKAEPLQASQPEKVVPSQSSTTASQSHPLSRVSIATSVTHTVNLLILAELHFVAMTLGDRGKSHSQSNGWINGS</sequence>
<dbReference type="CTD" id="387885"/>
<evidence type="ECO:0000313" key="4">
    <source>
        <dbReference type="Proteomes" id="UP000695026"/>
    </source>
</evidence>
<keyword evidence="5" id="KW-0969">Cilium</keyword>
<evidence type="ECO:0000313" key="5">
    <source>
        <dbReference type="RefSeq" id="XP_025031313.1"/>
    </source>
</evidence>
<dbReference type="PANTHER" id="PTHR21683:SF8">
    <property type="entry name" value="COILED-COIL DOMAIN-CONTAINING PROTEIN 42"/>
    <property type="match status" value="1"/>
</dbReference>
<dbReference type="GeneID" id="103064003"/>
<dbReference type="RefSeq" id="XP_025031313.1">
    <property type="nucleotide sequence ID" value="XM_025175545.1"/>
</dbReference>
<proteinExistence type="predicted"/>
<dbReference type="AlphaFoldDB" id="A0A9F5N6F5"/>
<feature type="domain" description="DUF4200" evidence="3">
    <location>
        <begin position="36"/>
        <end position="154"/>
    </location>
</feature>
<gene>
    <name evidence="5" type="primary">CFAP73</name>
</gene>
<dbReference type="OMA" id="SIEMLYI"/>
<name>A0A9F5N6F5_PYTBI</name>
<dbReference type="InterPro" id="IPR051147">
    <property type="entry name" value="CFAP_domain-containing"/>
</dbReference>
<accession>A0A9F5N6F5</accession>
<keyword evidence="5" id="KW-0282">Flagellum</keyword>
<organism evidence="4 5">
    <name type="scientific">Python bivittatus</name>
    <name type="common">Burmese python</name>
    <name type="synonym">Python molurus bivittatus</name>
    <dbReference type="NCBI Taxonomy" id="176946"/>
    <lineage>
        <taxon>Eukaryota</taxon>
        <taxon>Metazoa</taxon>
        <taxon>Chordata</taxon>
        <taxon>Craniata</taxon>
        <taxon>Vertebrata</taxon>
        <taxon>Euteleostomi</taxon>
        <taxon>Lepidosauria</taxon>
        <taxon>Squamata</taxon>
        <taxon>Bifurcata</taxon>
        <taxon>Unidentata</taxon>
        <taxon>Episquamata</taxon>
        <taxon>Toxicofera</taxon>
        <taxon>Serpentes</taxon>
        <taxon>Henophidia</taxon>
        <taxon>Pythonidae</taxon>
        <taxon>Python</taxon>
    </lineage>
</organism>
<keyword evidence="5" id="KW-0966">Cell projection</keyword>
<dbReference type="Pfam" id="PF13863">
    <property type="entry name" value="DUF4200"/>
    <property type="match status" value="1"/>
</dbReference>
<evidence type="ECO:0000256" key="2">
    <source>
        <dbReference type="SAM" id="Coils"/>
    </source>
</evidence>
<feature type="coiled-coil region" evidence="2">
    <location>
        <begin position="36"/>
        <end position="137"/>
    </location>
</feature>
<dbReference type="OrthoDB" id="10264298at2759"/>
<protein>
    <submittedName>
        <fullName evidence="5">Cilia- and flagella-associated protein 73</fullName>
    </submittedName>
</protein>
<reference evidence="5" key="1">
    <citation type="submission" date="2025-08" db="UniProtKB">
        <authorList>
            <consortium name="RefSeq"/>
        </authorList>
    </citation>
    <scope>IDENTIFICATION</scope>
    <source>
        <tissue evidence="5">Liver</tissue>
    </source>
</reference>
<dbReference type="GO" id="GO:0007286">
    <property type="term" value="P:spermatid development"/>
    <property type="evidence" value="ECO:0007669"/>
    <property type="project" value="TreeGrafter"/>
</dbReference>
<evidence type="ECO:0000259" key="3">
    <source>
        <dbReference type="Pfam" id="PF13863"/>
    </source>
</evidence>